<evidence type="ECO:0000259" key="7">
    <source>
        <dbReference type="Pfam" id="PF01035"/>
    </source>
</evidence>
<sequence>MTFYYSLTHSPLGWILLATAHNQLCWLSLSDCASTIEQSFLQQFPHYTGKRQRLPTSYREALEDYFVNDRLQNLAISPQGTTWQKRVWHALTHIPWGQTWTYSELAHYLGSPRSVRAVASACAKNPIALFIPCHRVIAKSGALQGYRWGIEHKAWLLEHEKRSCSGG</sequence>
<keyword evidence="3" id="KW-0808">Transferase</keyword>
<dbReference type="SUPFAM" id="SSF46767">
    <property type="entry name" value="Methylated DNA-protein cysteine methyltransferase, C-terminal domain"/>
    <property type="match status" value="1"/>
</dbReference>
<dbReference type="NCBIfam" id="TIGR00589">
    <property type="entry name" value="ogt"/>
    <property type="match status" value="1"/>
</dbReference>
<proteinExistence type="predicted"/>
<comment type="caution">
    <text evidence="9">The sequence shown here is derived from an EMBL/GenBank/DDBJ whole genome shotgun (WGS) entry which is preliminary data.</text>
</comment>
<dbReference type="Pfam" id="PF01035">
    <property type="entry name" value="DNA_binding_1"/>
    <property type="match status" value="1"/>
</dbReference>
<evidence type="ECO:0000256" key="3">
    <source>
        <dbReference type="ARBA" id="ARBA00022679"/>
    </source>
</evidence>
<comment type="catalytic activity">
    <reaction evidence="1">
        <text>a 4-O-methyl-thymidine in DNA + L-cysteinyl-[protein] = a thymidine in DNA + S-methyl-L-cysteinyl-[protein]</text>
        <dbReference type="Rhea" id="RHEA:53428"/>
        <dbReference type="Rhea" id="RHEA-COMP:10131"/>
        <dbReference type="Rhea" id="RHEA-COMP:10132"/>
        <dbReference type="Rhea" id="RHEA-COMP:13555"/>
        <dbReference type="Rhea" id="RHEA-COMP:13556"/>
        <dbReference type="ChEBI" id="CHEBI:29950"/>
        <dbReference type="ChEBI" id="CHEBI:82612"/>
        <dbReference type="ChEBI" id="CHEBI:137386"/>
        <dbReference type="ChEBI" id="CHEBI:137387"/>
        <dbReference type="EC" id="2.1.1.63"/>
    </reaction>
</comment>
<comment type="catalytic activity">
    <reaction evidence="6">
        <text>a 6-O-methyl-2'-deoxyguanosine in DNA + L-cysteinyl-[protein] = S-methyl-L-cysteinyl-[protein] + a 2'-deoxyguanosine in DNA</text>
        <dbReference type="Rhea" id="RHEA:24000"/>
        <dbReference type="Rhea" id="RHEA-COMP:10131"/>
        <dbReference type="Rhea" id="RHEA-COMP:10132"/>
        <dbReference type="Rhea" id="RHEA-COMP:11367"/>
        <dbReference type="Rhea" id="RHEA-COMP:11368"/>
        <dbReference type="ChEBI" id="CHEBI:29950"/>
        <dbReference type="ChEBI" id="CHEBI:82612"/>
        <dbReference type="ChEBI" id="CHEBI:85445"/>
        <dbReference type="ChEBI" id="CHEBI:85448"/>
        <dbReference type="EC" id="2.1.1.63"/>
    </reaction>
</comment>
<evidence type="ECO:0008006" key="11">
    <source>
        <dbReference type="Google" id="ProtNLM"/>
    </source>
</evidence>
<evidence type="ECO:0000259" key="8">
    <source>
        <dbReference type="Pfam" id="PF02870"/>
    </source>
</evidence>
<dbReference type="CDD" id="cd06445">
    <property type="entry name" value="ATase"/>
    <property type="match status" value="1"/>
</dbReference>
<dbReference type="PANTHER" id="PTHR10815:SF13">
    <property type="entry name" value="METHYLATED-DNA--PROTEIN-CYSTEINE METHYLTRANSFERASE"/>
    <property type="match status" value="1"/>
</dbReference>
<accession>A0ABP9LS29</accession>
<keyword evidence="2" id="KW-0489">Methyltransferase</keyword>
<reference evidence="10" key="1">
    <citation type="journal article" date="2019" name="Int. J. Syst. Evol. Microbiol.">
        <title>The Global Catalogue of Microorganisms (GCM) 10K type strain sequencing project: providing services to taxonomists for standard genome sequencing and annotation.</title>
        <authorList>
            <consortium name="The Broad Institute Genomics Platform"/>
            <consortium name="The Broad Institute Genome Sequencing Center for Infectious Disease"/>
            <person name="Wu L."/>
            <person name="Ma J."/>
        </authorList>
    </citation>
    <scope>NUCLEOTIDE SEQUENCE [LARGE SCALE GENOMIC DNA]</scope>
    <source>
        <strain evidence="10">JCM 18423</strain>
    </source>
</reference>
<dbReference type="InterPro" id="IPR014048">
    <property type="entry name" value="MethylDNA_cys_MeTrfase_DNA-bd"/>
</dbReference>
<evidence type="ECO:0000256" key="2">
    <source>
        <dbReference type="ARBA" id="ARBA00022603"/>
    </source>
</evidence>
<keyword evidence="10" id="KW-1185">Reference proteome</keyword>
<dbReference type="InterPro" id="IPR036388">
    <property type="entry name" value="WH-like_DNA-bd_sf"/>
</dbReference>
<feature type="domain" description="Methylguanine DNA methyltransferase ribonuclease-like" evidence="8">
    <location>
        <begin position="4"/>
        <end position="70"/>
    </location>
</feature>
<feature type="domain" description="Methylated-DNA-[protein]-cysteine S-methyltransferase DNA binding" evidence="7">
    <location>
        <begin position="83"/>
        <end position="161"/>
    </location>
</feature>
<dbReference type="PROSITE" id="PS00374">
    <property type="entry name" value="MGMT"/>
    <property type="match status" value="1"/>
</dbReference>
<dbReference type="InterPro" id="IPR008332">
    <property type="entry name" value="MethylG_MeTrfase_N"/>
</dbReference>
<evidence type="ECO:0000256" key="5">
    <source>
        <dbReference type="ARBA" id="ARBA00023204"/>
    </source>
</evidence>
<dbReference type="Gene3D" id="1.10.10.10">
    <property type="entry name" value="Winged helix-like DNA-binding domain superfamily/Winged helix DNA-binding domain"/>
    <property type="match status" value="1"/>
</dbReference>
<dbReference type="EMBL" id="BAABKD010000001">
    <property type="protein sequence ID" value="GAA5083638.1"/>
    <property type="molecule type" value="Genomic_DNA"/>
</dbReference>
<dbReference type="Pfam" id="PF02870">
    <property type="entry name" value="Methyltransf_1N"/>
    <property type="match status" value="1"/>
</dbReference>
<protein>
    <recommendedName>
        <fullName evidence="11">Methylated-DNA--[protein]-cysteine S-methyltransferase</fullName>
    </recommendedName>
</protein>
<dbReference type="InterPro" id="IPR036217">
    <property type="entry name" value="MethylDNA_cys_MeTrfase_DNAb"/>
</dbReference>
<evidence type="ECO:0000256" key="6">
    <source>
        <dbReference type="ARBA" id="ARBA00049348"/>
    </source>
</evidence>
<name>A0ABP9LS29_9BURK</name>
<gene>
    <name evidence="9" type="ORF">GCM10023337_00490</name>
</gene>
<dbReference type="InterPro" id="IPR036631">
    <property type="entry name" value="MGMT_N_sf"/>
</dbReference>
<organism evidence="9 10">
    <name type="scientific">Paenalcaligenes hermetiae</name>
    <dbReference type="NCBI Taxonomy" id="1157987"/>
    <lineage>
        <taxon>Bacteria</taxon>
        <taxon>Pseudomonadati</taxon>
        <taxon>Pseudomonadota</taxon>
        <taxon>Betaproteobacteria</taxon>
        <taxon>Burkholderiales</taxon>
        <taxon>Alcaligenaceae</taxon>
        <taxon>Paenalcaligenes</taxon>
    </lineage>
</organism>
<evidence type="ECO:0000256" key="4">
    <source>
        <dbReference type="ARBA" id="ARBA00022763"/>
    </source>
</evidence>
<evidence type="ECO:0000313" key="10">
    <source>
        <dbReference type="Proteomes" id="UP001500227"/>
    </source>
</evidence>
<keyword evidence="5" id="KW-0234">DNA repair</keyword>
<dbReference type="PANTHER" id="PTHR10815">
    <property type="entry name" value="METHYLATED-DNA--PROTEIN-CYSTEINE METHYLTRANSFERASE"/>
    <property type="match status" value="1"/>
</dbReference>
<evidence type="ECO:0000313" key="9">
    <source>
        <dbReference type="EMBL" id="GAA5083638.1"/>
    </source>
</evidence>
<dbReference type="Proteomes" id="UP001500227">
    <property type="component" value="Unassembled WGS sequence"/>
</dbReference>
<dbReference type="InterPro" id="IPR001497">
    <property type="entry name" value="MethylDNA_cys_MeTrfase_AS"/>
</dbReference>
<evidence type="ECO:0000256" key="1">
    <source>
        <dbReference type="ARBA" id="ARBA00001286"/>
    </source>
</evidence>
<keyword evidence="4" id="KW-0227">DNA damage</keyword>
<dbReference type="SUPFAM" id="SSF53155">
    <property type="entry name" value="Methylated DNA-protein cysteine methyltransferase domain"/>
    <property type="match status" value="1"/>
</dbReference>